<gene>
    <name evidence="2" type="ORF">M407DRAFT_20142</name>
</gene>
<proteinExistence type="predicted"/>
<evidence type="ECO:0000256" key="1">
    <source>
        <dbReference type="SAM" id="MobiDB-lite"/>
    </source>
</evidence>
<evidence type="ECO:0000313" key="2">
    <source>
        <dbReference type="EMBL" id="KIO30815.1"/>
    </source>
</evidence>
<dbReference type="EMBL" id="KN822968">
    <property type="protein sequence ID" value="KIO30815.1"/>
    <property type="molecule type" value="Genomic_DNA"/>
</dbReference>
<organism evidence="2 3">
    <name type="scientific">Tulasnella calospora MUT 4182</name>
    <dbReference type="NCBI Taxonomy" id="1051891"/>
    <lineage>
        <taxon>Eukaryota</taxon>
        <taxon>Fungi</taxon>
        <taxon>Dikarya</taxon>
        <taxon>Basidiomycota</taxon>
        <taxon>Agaricomycotina</taxon>
        <taxon>Agaricomycetes</taxon>
        <taxon>Cantharellales</taxon>
        <taxon>Tulasnellaceae</taxon>
        <taxon>Tulasnella</taxon>
    </lineage>
</organism>
<name>A0A0C3QGM9_9AGAM</name>
<keyword evidence="3" id="KW-1185">Reference proteome</keyword>
<dbReference type="Proteomes" id="UP000054248">
    <property type="component" value="Unassembled WGS sequence"/>
</dbReference>
<reference evidence="3" key="2">
    <citation type="submission" date="2015-01" db="EMBL/GenBank/DDBJ databases">
        <title>Evolutionary Origins and Diversification of the Mycorrhizal Mutualists.</title>
        <authorList>
            <consortium name="DOE Joint Genome Institute"/>
            <consortium name="Mycorrhizal Genomics Consortium"/>
            <person name="Kohler A."/>
            <person name="Kuo A."/>
            <person name="Nagy L.G."/>
            <person name="Floudas D."/>
            <person name="Copeland A."/>
            <person name="Barry K.W."/>
            <person name="Cichocki N."/>
            <person name="Veneault-Fourrey C."/>
            <person name="LaButti K."/>
            <person name="Lindquist E.A."/>
            <person name="Lipzen A."/>
            <person name="Lundell T."/>
            <person name="Morin E."/>
            <person name="Murat C."/>
            <person name="Riley R."/>
            <person name="Ohm R."/>
            <person name="Sun H."/>
            <person name="Tunlid A."/>
            <person name="Henrissat B."/>
            <person name="Grigoriev I.V."/>
            <person name="Hibbett D.S."/>
            <person name="Martin F."/>
        </authorList>
    </citation>
    <scope>NUCLEOTIDE SEQUENCE [LARGE SCALE GENOMIC DNA]</scope>
    <source>
        <strain evidence="3">MUT 4182</strain>
    </source>
</reference>
<evidence type="ECO:0000313" key="3">
    <source>
        <dbReference type="Proteomes" id="UP000054248"/>
    </source>
</evidence>
<dbReference type="AlphaFoldDB" id="A0A0C3QGM9"/>
<protein>
    <recommendedName>
        <fullName evidence="4">F-box domain-containing protein</fullName>
    </recommendedName>
</protein>
<evidence type="ECO:0008006" key="4">
    <source>
        <dbReference type="Google" id="ProtNLM"/>
    </source>
</evidence>
<accession>A0A0C3QGM9</accession>
<reference evidence="2 3" key="1">
    <citation type="submission" date="2014-04" db="EMBL/GenBank/DDBJ databases">
        <authorList>
            <consortium name="DOE Joint Genome Institute"/>
            <person name="Kuo A."/>
            <person name="Girlanda M."/>
            <person name="Perotto S."/>
            <person name="Kohler A."/>
            <person name="Nagy L.G."/>
            <person name="Floudas D."/>
            <person name="Copeland A."/>
            <person name="Barry K.W."/>
            <person name="Cichocki N."/>
            <person name="Veneault-Fourrey C."/>
            <person name="LaButti K."/>
            <person name="Lindquist E.A."/>
            <person name="Lipzen A."/>
            <person name="Lundell T."/>
            <person name="Morin E."/>
            <person name="Murat C."/>
            <person name="Sun H."/>
            <person name="Tunlid A."/>
            <person name="Henrissat B."/>
            <person name="Grigoriev I.V."/>
            <person name="Hibbett D.S."/>
            <person name="Martin F."/>
            <person name="Nordberg H.P."/>
            <person name="Cantor M.N."/>
            <person name="Hua S.X."/>
        </authorList>
    </citation>
    <scope>NUCLEOTIDE SEQUENCE [LARGE SCALE GENOMIC DNA]</scope>
    <source>
        <strain evidence="2 3">MUT 4182</strain>
    </source>
</reference>
<dbReference type="HOGENOM" id="CLU_041590_0_0_1"/>
<feature type="region of interest" description="Disordered" evidence="1">
    <location>
        <begin position="513"/>
        <end position="532"/>
    </location>
</feature>
<sequence length="569" mass="63286">MADIATNGPYREEDSDSQPVVGVRPSSGDSSSPRNGTRALEQRLVEEDTSGQPGHTMFRPAPKSINDLPLDLIILVLETALDEVANLPHYQGGGYLGMLKTLAAVCRMWKSTIQDTPRLWKVIDSTITLNERHYMLRKSKKCALAFRHSMDRTPGLDTSDFLDFASFNMYRCSSASLEVEGCHQAARVLGSPAPILREATVIASNHDSHEHIILFDGQAGMLENLRLSNIPIQWDLGLPPKLRRIQISYGSNTPIAWAPSPPQVLSALSTCSGLEFFYLCGRITVHNRLEWEELGVRGPTAELPMLKELKIENMSKAEIAYILKHLSTPPLRNLKLMESIHSEVDGTLTPLLHPPSRILIESIRRALVHCDKVALMLDPERCSLEVKGAGGYVSLSRLKCADPDELTRWVMEELASELSSMPELHLGLEVLSMCPGPELRSLAKLMKVLKNVARLSCMQVSAEVNVVLKHLARPYQASDGWRWHWPGLKHLDLNGAFSYNDLALTMIRDRYGTPQEEDGGTGDGTPKWRPSPLTTLRLGQMKSLQPKIFQDIVDIVGKEVLKGDGWCVD</sequence>
<feature type="region of interest" description="Disordered" evidence="1">
    <location>
        <begin position="1"/>
        <end position="38"/>
    </location>
</feature>
<dbReference type="OrthoDB" id="3246217at2759"/>